<sequence length="277" mass="32320">MFAYVTFVMLGDNYVQGAVALAKSLKLTRTKHDLICMITDDVSENAVTTLSKYFTKVIEVEYIHYKCPKMLTMRQNNLYGDWIDFAFTKWNCLKLTKYRKIVYLDADHLVVKNIDHLFYLNAPALCFTDETYGYYDKIAFGETITANAIKKFMLHNKVLCKGGTVLFEPDTLLFETIRSLINSYNKCLSRNQYHNGFDEQILLQAFVKKNISVTQLSVLYAWNAGTYHRLSKNHEPFVINYYGDIKPWNLSDNISYKYMDIFIWKYINDCNVSNGVK</sequence>
<dbReference type="CAZy" id="GT8">
    <property type="family name" value="Glycosyltransferase Family 8"/>
</dbReference>
<keyword evidence="2" id="KW-1185">Reference proteome</keyword>
<dbReference type="OrthoDB" id="8852at10239"/>
<organism evidence="1 2">
    <name type="scientific">Adoxophyes honmai nucleopolyhedrovirus</name>
    <dbReference type="NCBI Taxonomy" id="224399"/>
    <lineage>
        <taxon>Viruses</taxon>
        <taxon>Viruses incertae sedis</taxon>
        <taxon>Naldaviricetes</taxon>
        <taxon>Lefavirales</taxon>
        <taxon>Baculoviridae</taxon>
        <taxon>Alphabaculovirus</taxon>
        <taxon>Alphabaculovirus adhonmai</taxon>
    </lineage>
</organism>
<dbReference type="EMBL" id="AP006270">
    <property type="protein sequence ID" value="BAC67338.1"/>
    <property type="molecule type" value="Genomic_DNA"/>
</dbReference>
<dbReference type="SUPFAM" id="SSF53448">
    <property type="entry name" value="Nucleotide-diphospho-sugar transferases"/>
    <property type="match status" value="1"/>
</dbReference>
<evidence type="ECO:0000313" key="1">
    <source>
        <dbReference type="EMBL" id="BAC67338.1"/>
    </source>
</evidence>
<dbReference type="KEGG" id="vg:1485792"/>
<dbReference type="InterPro" id="IPR002495">
    <property type="entry name" value="Glyco_trans_8"/>
</dbReference>
<protein>
    <submittedName>
        <fullName evidence="1">p13-like protein</fullName>
    </submittedName>
</protein>
<dbReference type="PANTHER" id="PTHR11183">
    <property type="entry name" value="GLYCOGENIN SUBFAMILY MEMBER"/>
    <property type="match status" value="1"/>
</dbReference>
<dbReference type="Pfam" id="PF01501">
    <property type="entry name" value="Glyco_transf_8"/>
    <property type="match status" value="1"/>
</dbReference>
<proteinExistence type="predicted"/>
<dbReference type="RefSeq" id="NP_818734.1">
    <property type="nucleotide sequence ID" value="NC_004690.1"/>
</dbReference>
<accession>Q80LK9</accession>
<reference evidence="1 2" key="1">
    <citation type="journal article" date="2003" name="Virology">
        <title>Genome sequence and organization of a nucleopolyhedrovirus isolated from the smaller tea tortrix, Adoxophyes honmai.</title>
        <authorList>
            <person name="Nakai M."/>
            <person name="Goto C."/>
            <person name="Kang W."/>
            <person name="Shikata M."/>
            <person name="Luque T."/>
            <person name="Kunimi Y."/>
        </authorList>
    </citation>
    <scope>NUCLEOTIDE SEQUENCE [LARGE SCALE GENOMIC DNA]</scope>
    <source>
        <strain evidence="1 2">ADN001</strain>
    </source>
</reference>
<evidence type="ECO:0000313" key="2">
    <source>
        <dbReference type="Proteomes" id="UP000232720"/>
    </source>
</evidence>
<dbReference type="InterPro" id="IPR029044">
    <property type="entry name" value="Nucleotide-diphossugar_trans"/>
</dbReference>
<name>Q80LK9_NPVAH</name>
<dbReference type="Proteomes" id="UP000232720">
    <property type="component" value="Genome"/>
</dbReference>
<organismHost>
    <name type="scientific">Adoxophyes honmai</name>
    <name type="common">Smaller tea tortrix moth</name>
    <dbReference type="NCBI Taxonomy" id="85585"/>
</organismHost>
<dbReference type="GO" id="GO:0016757">
    <property type="term" value="F:glycosyltransferase activity"/>
    <property type="evidence" value="ECO:0007669"/>
    <property type="project" value="InterPro"/>
</dbReference>
<dbReference type="Gene3D" id="3.90.550.10">
    <property type="entry name" value="Spore Coat Polysaccharide Biosynthesis Protein SpsA, Chain A"/>
    <property type="match status" value="1"/>
</dbReference>
<dbReference type="GeneID" id="1485792"/>
<dbReference type="InterPro" id="IPR050587">
    <property type="entry name" value="GNT1/Glycosyltrans_8"/>
</dbReference>